<dbReference type="AlphaFoldDB" id="A0A2J8A9H5"/>
<organism evidence="2 3">
    <name type="scientific">Tetrabaena socialis</name>
    <dbReference type="NCBI Taxonomy" id="47790"/>
    <lineage>
        <taxon>Eukaryota</taxon>
        <taxon>Viridiplantae</taxon>
        <taxon>Chlorophyta</taxon>
        <taxon>core chlorophytes</taxon>
        <taxon>Chlorophyceae</taxon>
        <taxon>CS clade</taxon>
        <taxon>Chlamydomonadales</taxon>
        <taxon>Tetrabaenaceae</taxon>
        <taxon>Tetrabaena</taxon>
    </lineage>
</organism>
<dbReference type="SUPFAM" id="SSF52540">
    <property type="entry name" value="P-loop containing nucleoside triphosphate hydrolases"/>
    <property type="match status" value="1"/>
</dbReference>
<dbReference type="Pfam" id="PF02492">
    <property type="entry name" value="cobW"/>
    <property type="match status" value="1"/>
</dbReference>
<dbReference type="InterPro" id="IPR027417">
    <property type="entry name" value="P-loop_NTPase"/>
</dbReference>
<evidence type="ECO:0000259" key="1">
    <source>
        <dbReference type="Pfam" id="PF02492"/>
    </source>
</evidence>
<evidence type="ECO:0000313" key="3">
    <source>
        <dbReference type="Proteomes" id="UP000236333"/>
    </source>
</evidence>
<dbReference type="OrthoDB" id="272672at2759"/>
<reference evidence="2 3" key="1">
    <citation type="journal article" date="2017" name="Mol. Biol. Evol.">
        <title>The 4-celled Tetrabaena socialis nuclear genome reveals the essential components for genetic control of cell number at the origin of multicellularity in the volvocine lineage.</title>
        <authorList>
            <person name="Featherston J."/>
            <person name="Arakaki Y."/>
            <person name="Hanschen E.R."/>
            <person name="Ferris P.J."/>
            <person name="Michod R.E."/>
            <person name="Olson B.J.S.C."/>
            <person name="Nozaki H."/>
            <person name="Durand P.M."/>
        </authorList>
    </citation>
    <scope>NUCLEOTIDE SEQUENCE [LARGE SCALE GENOMIC DNA]</scope>
    <source>
        <strain evidence="2 3">NIES-571</strain>
    </source>
</reference>
<sequence>MAEAPAPTRTPVTMLSGFLGAGKTTLLRYLLENSKEKIACIVNDVAAVNVDAKLVRNDKNRGGTNTTADLTDTIELANGCA</sequence>
<accession>A0A2J8A9H5</accession>
<dbReference type="Gene3D" id="3.40.50.300">
    <property type="entry name" value="P-loop containing nucleotide triphosphate hydrolases"/>
    <property type="match status" value="1"/>
</dbReference>
<keyword evidence="3" id="KW-1185">Reference proteome</keyword>
<proteinExistence type="predicted"/>
<name>A0A2J8A9H5_9CHLO</name>
<protein>
    <submittedName>
        <fullName evidence="2">Putative metal chaperone YciC</fullName>
    </submittedName>
</protein>
<gene>
    <name evidence="2" type="ORF">TSOC_004230</name>
</gene>
<dbReference type="EMBL" id="PGGS01000101">
    <property type="protein sequence ID" value="PNH09160.1"/>
    <property type="molecule type" value="Genomic_DNA"/>
</dbReference>
<dbReference type="PANTHER" id="PTHR43603">
    <property type="entry name" value="COBW DOMAIN-CONTAINING PROTEIN DDB_G0274527"/>
    <property type="match status" value="1"/>
</dbReference>
<dbReference type="Proteomes" id="UP000236333">
    <property type="component" value="Unassembled WGS sequence"/>
</dbReference>
<feature type="non-terminal residue" evidence="2">
    <location>
        <position position="81"/>
    </location>
</feature>
<dbReference type="InterPro" id="IPR003495">
    <property type="entry name" value="CobW/HypB/UreG_nucleotide-bd"/>
</dbReference>
<dbReference type="PANTHER" id="PTHR43603:SF1">
    <property type="entry name" value="ZINC-REGULATED GTPASE METALLOPROTEIN ACTIVATOR 1"/>
    <property type="match status" value="1"/>
</dbReference>
<feature type="domain" description="CobW/HypB/UreG nucleotide-binding" evidence="1">
    <location>
        <begin position="11"/>
        <end position="80"/>
    </location>
</feature>
<evidence type="ECO:0000313" key="2">
    <source>
        <dbReference type="EMBL" id="PNH09160.1"/>
    </source>
</evidence>
<comment type="caution">
    <text evidence="2">The sequence shown here is derived from an EMBL/GenBank/DDBJ whole genome shotgun (WGS) entry which is preliminary data.</text>
</comment>
<dbReference type="InterPro" id="IPR051927">
    <property type="entry name" value="Zn_Chap_cDPG_Synth"/>
</dbReference>